<dbReference type="AlphaFoldDB" id="A0A1L9VJ99"/>
<protein>
    <submittedName>
        <fullName evidence="1">Uncharacterized protein</fullName>
    </submittedName>
</protein>
<name>A0A1L9VJ99_ASPGL</name>
<evidence type="ECO:0000313" key="1">
    <source>
        <dbReference type="EMBL" id="OJJ83997.1"/>
    </source>
</evidence>
<keyword evidence="2" id="KW-1185">Reference proteome</keyword>
<dbReference type="VEuPathDB" id="FungiDB:ASPGLDRAFT_26174"/>
<dbReference type="GeneID" id="34459798"/>
<organism evidence="1 2">
    <name type="scientific">Aspergillus glaucus CBS 516.65</name>
    <dbReference type="NCBI Taxonomy" id="1160497"/>
    <lineage>
        <taxon>Eukaryota</taxon>
        <taxon>Fungi</taxon>
        <taxon>Dikarya</taxon>
        <taxon>Ascomycota</taxon>
        <taxon>Pezizomycotina</taxon>
        <taxon>Eurotiomycetes</taxon>
        <taxon>Eurotiomycetidae</taxon>
        <taxon>Eurotiales</taxon>
        <taxon>Aspergillaceae</taxon>
        <taxon>Aspergillus</taxon>
        <taxon>Aspergillus subgen. Aspergillus</taxon>
    </lineage>
</organism>
<evidence type="ECO:0000313" key="2">
    <source>
        <dbReference type="Proteomes" id="UP000184300"/>
    </source>
</evidence>
<dbReference type="Proteomes" id="UP000184300">
    <property type="component" value="Unassembled WGS sequence"/>
</dbReference>
<proteinExistence type="predicted"/>
<reference evidence="2" key="1">
    <citation type="journal article" date="2017" name="Genome Biol.">
        <title>Comparative genomics reveals high biological diversity and specific adaptations in the industrially and medically important fungal genus Aspergillus.</title>
        <authorList>
            <person name="de Vries R.P."/>
            <person name="Riley R."/>
            <person name="Wiebenga A."/>
            <person name="Aguilar-Osorio G."/>
            <person name="Amillis S."/>
            <person name="Uchima C.A."/>
            <person name="Anderluh G."/>
            <person name="Asadollahi M."/>
            <person name="Askin M."/>
            <person name="Barry K."/>
            <person name="Battaglia E."/>
            <person name="Bayram O."/>
            <person name="Benocci T."/>
            <person name="Braus-Stromeyer S.A."/>
            <person name="Caldana C."/>
            <person name="Canovas D."/>
            <person name="Cerqueira G.C."/>
            <person name="Chen F."/>
            <person name="Chen W."/>
            <person name="Choi C."/>
            <person name="Clum A."/>
            <person name="Dos Santos R.A."/>
            <person name="Damasio A.R."/>
            <person name="Diallinas G."/>
            <person name="Emri T."/>
            <person name="Fekete E."/>
            <person name="Flipphi M."/>
            <person name="Freyberg S."/>
            <person name="Gallo A."/>
            <person name="Gournas C."/>
            <person name="Habgood R."/>
            <person name="Hainaut M."/>
            <person name="Harispe M.L."/>
            <person name="Henrissat B."/>
            <person name="Hilden K.S."/>
            <person name="Hope R."/>
            <person name="Hossain A."/>
            <person name="Karabika E."/>
            <person name="Karaffa L."/>
            <person name="Karanyi Z."/>
            <person name="Krasevec N."/>
            <person name="Kuo A."/>
            <person name="Kusch H."/>
            <person name="LaButti K."/>
            <person name="Lagendijk E.L."/>
            <person name="Lapidus A."/>
            <person name="Levasseur A."/>
            <person name="Lindquist E."/>
            <person name="Lipzen A."/>
            <person name="Logrieco A.F."/>
            <person name="MacCabe A."/>
            <person name="Maekelae M.R."/>
            <person name="Malavazi I."/>
            <person name="Melin P."/>
            <person name="Meyer V."/>
            <person name="Mielnichuk N."/>
            <person name="Miskei M."/>
            <person name="Molnar A.P."/>
            <person name="Mule G."/>
            <person name="Ngan C.Y."/>
            <person name="Orejas M."/>
            <person name="Orosz E."/>
            <person name="Ouedraogo J.P."/>
            <person name="Overkamp K.M."/>
            <person name="Park H.-S."/>
            <person name="Perrone G."/>
            <person name="Piumi F."/>
            <person name="Punt P.J."/>
            <person name="Ram A.F."/>
            <person name="Ramon A."/>
            <person name="Rauscher S."/>
            <person name="Record E."/>
            <person name="Riano-Pachon D.M."/>
            <person name="Robert V."/>
            <person name="Roehrig J."/>
            <person name="Ruller R."/>
            <person name="Salamov A."/>
            <person name="Salih N.S."/>
            <person name="Samson R.A."/>
            <person name="Sandor E."/>
            <person name="Sanguinetti M."/>
            <person name="Schuetze T."/>
            <person name="Sepcic K."/>
            <person name="Shelest E."/>
            <person name="Sherlock G."/>
            <person name="Sophianopoulou V."/>
            <person name="Squina F.M."/>
            <person name="Sun H."/>
            <person name="Susca A."/>
            <person name="Todd R.B."/>
            <person name="Tsang A."/>
            <person name="Unkles S.E."/>
            <person name="van de Wiele N."/>
            <person name="van Rossen-Uffink D."/>
            <person name="Oliveira J.V."/>
            <person name="Vesth T.C."/>
            <person name="Visser J."/>
            <person name="Yu J.-H."/>
            <person name="Zhou M."/>
            <person name="Andersen M.R."/>
            <person name="Archer D.B."/>
            <person name="Baker S.E."/>
            <person name="Benoit I."/>
            <person name="Brakhage A.A."/>
            <person name="Braus G.H."/>
            <person name="Fischer R."/>
            <person name="Frisvad J.C."/>
            <person name="Goldman G.H."/>
            <person name="Houbraken J."/>
            <person name="Oakley B."/>
            <person name="Pocsi I."/>
            <person name="Scazzocchio C."/>
            <person name="Seiboth B."/>
            <person name="vanKuyk P.A."/>
            <person name="Wortman J."/>
            <person name="Dyer P.S."/>
            <person name="Grigoriev I.V."/>
        </authorList>
    </citation>
    <scope>NUCLEOTIDE SEQUENCE [LARGE SCALE GENOMIC DNA]</scope>
    <source>
        <strain evidence="2">CBS 516.65</strain>
    </source>
</reference>
<dbReference type="RefSeq" id="XP_022400695.1">
    <property type="nucleotide sequence ID" value="XM_022543537.1"/>
</dbReference>
<gene>
    <name evidence="1" type="ORF">ASPGLDRAFT_26174</name>
</gene>
<dbReference type="EMBL" id="KV878898">
    <property type="protein sequence ID" value="OJJ83997.1"/>
    <property type="molecule type" value="Genomic_DNA"/>
</dbReference>
<accession>A0A1L9VJ99</accession>
<sequence>MARKWKHTCIKTETYRIGSQYTFPLGQSIDNWNSPTHLRYLHSFNVQREHTGASKANGDRTGIRHLRAFRAALSLPSRTKHGLKQIIRKKEKPWIEASVCADSTRKQLHPGLTERRQPMHGYIHPKTSAIGKEDAILQDEGRKSVTSSPIRLYLLRPELRVQARNAN</sequence>